<accession>A0A8G2L8D2</accession>
<dbReference type="SUPFAM" id="SSF46785">
    <property type="entry name" value="Winged helix' DNA-binding domain"/>
    <property type="match status" value="1"/>
</dbReference>
<dbReference type="PROSITE" id="PS50995">
    <property type="entry name" value="HTH_MARR_2"/>
    <property type="match status" value="1"/>
</dbReference>
<organism evidence="2 4">
    <name type="scientific">Picrophilus torridus (strain ATCC 700027 / DSM 9790 / JCM 10055 / NBRC 100828 / KAW 2/3)</name>
    <dbReference type="NCBI Taxonomy" id="1122961"/>
    <lineage>
        <taxon>Archaea</taxon>
        <taxon>Methanobacteriati</taxon>
        <taxon>Thermoplasmatota</taxon>
        <taxon>Thermoplasmata</taxon>
        <taxon>Thermoplasmatales</taxon>
        <taxon>Picrophilaceae</taxon>
        <taxon>Picrophilus</taxon>
    </lineage>
</organism>
<feature type="domain" description="HTH marR-type" evidence="1">
    <location>
        <begin position="1"/>
        <end position="114"/>
    </location>
</feature>
<reference evidence="2 4" key="1">
    <citation type="journal article" date="2004" name="Proc. Natl. Acad. Sci. U.S.A.">
        <title>Genome sequence of Picrophilus torridus and its implications for life around pH 0.</title>
        <authorList>
            <person name="Futterer O."/>
            <person name="Angelov A."/>
            <person name="Liesegang H."/>
            <person name="Gottschalk G."/>
            <person name="Schleper C."/>
            <person name="Schepers B."/>
            <person name="Dock C."/>
            <person name="Antranikian G."/>
            <person name="Liebl W."/>
        </authorList>
    </citation>
    <scope>NUCLEOTIDE SEQUENCE [LARGE SCALE GENOMIC DNA]</scope>
    <source>
        <strain evidence="4">ATCC 700027 / DSM 9790 / JCM 10055 / NBRC 100828</strain>
        <strain evidence="2">DSM 9790</strain>
    </source>
</reference>
<dbReference type="InterPro" id="IPR001845">
    <property type="entry name" value="HTH_ArsR_DNA-bd_dom"/>
</dbReference>
<dbReference type="GeneID" id="2845044"/>
<dbReference type="InterPro" id="IPR011991">
    <property type="entry name" value="ArsR-like_HTH"/>
</dbReference>
<dbReference type="Proteomes" id="UP000000438">
    <property type="component" value="Chromosome"/>
</dbReference>
<dbReference type="HOGENOM" id="CLU_078469_3_1_2"/>
<dbReference type="eggNOG" id="arCOG01691">
    <property type="taxonomic scope" value="Archaea"/>
</dbReference>
<dbReference type="EMBL" id="AE017261">
    <property type="protein sequence ID" value="AAT43695.1"/>
    <property type="molecule type" value="Genomic_DNA"/>
</dbReference>
<gene>
    <name evidence="2" type="ordered locus">PTO1110</name>
    <name evidence="3" type="ORF">SAMN02745355_1247</name>
</gene>
<dbReference type="OrthoDB" id="9623at2157"/>
<evidence type="ECO:0000259" key="1">
    <source>
        <dbReference type="PROSITE" id="PS50995"/>
    </source>
</evidence>
<dbReference type="KEGG" id="pto:PTO1110"/>
<dbReference type="InterPro" id="IPR036388">
    <property type="entry name" value="WH-like_DNA-bd_sf"/>
</dbReference>
<proteinExistence type="predicted"/>
<dbReference type="InParanoid" id="Q6L007"/>
<dbReference type="RefSeq" id="WP_011177911.1">
    <property type="nucleotide sequence ID" value="NC_005877.1"/>
</dbReference>
<accession>Q6L007</accession>
<dbReference type="GO" id="GO:0003700">
    <property type="term" value="F:DNA-binding transcription factor activity"/>
    <property type="evidence" value="ECO:0007669"/>
    <property type="project" value="InterPro"/>
</dbReference>
<evidence type="ECO:0000313" key="3">
    <source>
        <dbReference type="EMBL" id="SMD31319.1"/>
    </source>
</evidence>
<evidence type="ECO:0000313" key="4">
    <source>
        <dbReference type="Proteomes" id="UP000000438"/>
    </source>
</evidence>
<dbReference type="STRING" id="263820.PTO1110"/>
<dbReference type="PANTHER" id="PTHR38600">
    <property type="entry name" value="TRANSCRIPTIONAL REGULATORY PROTEIN"/>
    <property type="match status" value="1"/>
</dbReference>
<sequence>MNDLMLGDTKNRILKLLIEKDMSTDELSRSLKINKNAVNEHIVVLERDGFIESYFIRKGSGRPKKYYKITEKGIELFPKKYAEFAYYLLMEIEEKFGQEKTSEIIADIARKMVSPNGLEKLNEFIDTMNDLGYYAKLEIDGNKIRIIRHNCVFYDLAKGNKTICEPFEKAMLNKNDLKILENFNLGNRCVVEIEL</sequence>
<dbReference type="Pfam" id="PF01022">
    <property type="entry name" value="HTH_5"/>
    <property type="match status" value="1"/>
</dbReference>
<dbReference type="PANTHER" id="PTHR38600:SF2">
    <property type="entry name" value="SLL0088 PROTEIN"/>
    <property type="match status" value="1"/>
</dbReference>
<dbReference type="Proteomes" id="UP000192315">
    <property type="component" value="Unassembled WGS sequence"/>
</dbReference>
<dbReference type="InterPro" id="IPR000835">
    <property type="entry name" value="HTH_MarR-typ"/>
</dbReference>
<evidence type="ECO:0000313" key="5">
    <source>
        <dbReference type="Proteomes" id="UP000192315"/>
    </source>
</evidence>
<evidence type="ECO:0000313" key="2">
    <source>
        <dbReference type="EMBL" id="AAT43695.1"/>
    </source>
</evidence>
<dbReference type="AlphaFoldDB" id="Q6L007"/>
<dbReference type="CDD" id="cd00090">
    <property type="entry name" value="HTH_ARSR"/>
    <property type="match status" value="1"/>
</dbReference>
<dbReference type="InterPro" id="IPR036390">
    <property type="entry name" value="WH_DNA-bd_sf"/>
</dbReference>
<dbReference type="PaxDb" id="263820-PTO1110"/>
<reference evidence="2" key="2">
    <citation type="submission" date="2004-02" db="EMBL/GenBank/DDBJ databases">
        <authorList>
            <person name="Fuetterer O."/>
            <person name="Angelov A."/>
            <person name="Liesegang H."/>
            <person name="Gottschalk G."/>
            <person name="Schleper C."/>
            <person name="Schepers B."/>
            <person name="Dock C."/>
            <person name="Antranikian G."/>
            <person name="Liebl W."/>
        </authorList>
    </citation>
    <scope>NUCLEOTIDE SEQUENCE</scope>
    <source>
        <strain evidence="2">DSM 9790</strain>
    </source>
</reference>
<keyword evidence="5" id="KW-1185">Reference proteome</keyword>
<reference evidence="3 5" key="3">
    <citation type="submission" date="2017-04" db="EMBL/GenBank/DDBJ databases">
        <authorList>
            <person name="Varghese N."/>
            <person name="Submissions S."/>
        </authorList>
    </citation>
    <scope>NUCLEOTIDE SEQUENCE [LARGE SCALE GENOMIC DNA]</scope>
    <source>
        <strain evidence="3 5">DSM 9789</strain>
    </source>
</reference>
<name>Q6L007_PICTO</name>
<protein>
    <submittedName>
        <fullName evidence="2 3">Transcriptional regulator</fullName>
    </submittedName>
</protein>
<dbReference type="EMBL" id="FWYE01000003">
    <property type="protein sequence ID" value="SMD31319.1"/>
    <property type="molecule type" value="Genomic_DNA"/>
</dbReference>
<dbReference type="Gene3D" id="1.10.10.10">
    <property type="entry name" value="Winged helix-like DNA-binding domain superfamily/Winged helix DNA-binding domain"/>
    <property type="match status" value="1"/>
</dbReference>